<dbReference type="InterPro" id="IPR000600">
    <property type="entry name" value="ROK"/>
</dbReference>
<dbReference type="NCBIfam" id="TIGR00744">
    <property type="entry name" value="ROK_glcA_fam"/>
    <property type="match status" value="1"/>
</dbReference>
<keyword evidence="10" id="KW-1185">Reference proteome</keyword>
<dbReference type="InterPro" id="IPR043129">
    <property type="entry name" value="ATPase_NBD"/>
</dbReference>
<keyword evidence="5" id="KW-0547">Nucleotide-binding</keyword>
<dbReference type="InterPro" id="IPR049874">
    <property type="entry name" value="ROK_cs"/>
</dbReference>
<dbReference type="Pfam" id="PF00480">
    <property type="entry name" value="ROK"/>
    <property type="match status" value="1"/>
</dbReference>
<evidence type="ECO:0000256" key="3">
    <source>
        <dbReference type="ARBA" id="ARBA00014701"/>
    </source>
</evidence>
<reference evidence="9" key="1">
    <citation type="journal article" date="2020" name="Appl. Environ. Microbiol.">
        <title>Medium-Chain Fatty Acid Synthesis by 'Candidatus Weimeria bifida' gen. nov., sp. nov., and 'Candidatus Pseudoramibacter fermentans' sp. nov.</title>
        <authorList>
            <person name="Scarborough M.J."/>
            <person name="Myers K.S."/>
            <person name="Donohue T.J."/>
            <person name="Noguera D.R."/>
        </authorList>
    </citation>
    <scope>NUCLEOTIDE SEQUENCE</scope>
    <source>
        <strain evidence="9">EUB1.1</strain>
    </source>
</reference>
<evidence type="ECO:0000256" key="4">
    <source>
        <dbReference type="ARBA" id="ARBA00022679"/>
    </source>
</evidence>
<evidence type="ECO:0000256" key="1">
    <source>
        <dbReference type="ARBA" id="ARBA00006479"/>
    </source>
</evidence>
<dbReference type="GO" id="GO:0005737">
    <property type="term" value="C:cytoplasm"/>
    <property type="evidence" value="ECO:0007669"/>
    <property type="project" value="InterPro"/>
</dbReference>
<proteinExistence type="inferred from homology"/>
<dbReference type="EC" id="2.7.1.2" evidence="2"/>
<accession>A0A6L5GPW2</accession>
<evidence type="ECO:0000256" key="5">
    <source>
        <dbReference type="ARBA" id="ARBA00022741"/>
    </source>
</evidence>
<keyword evidence="7" id="KW-0067">ATP-binding</keyword>
<keyword evidence="4 9" id="KW-0808">Transferase</keyword>
<dbReference type="PANTHER" id="PTHR18964:SF149">
    <property type="entry name" value="BIFUNCTIONAL UDP-N-ACETYLGLUCOSAMINE 2-EPIMERASE_N-ACETYLMANNOSAMINE KINASE"/>
    <property type="match status" value="1"/>
</dbReference>
<organism evidence="9 10">
    <name type="scientific">Candidatus Pseudoramibacter fermentans</name>
    <dbReference type="NCBI Taxonomy" id="2594427"/>
    <lineage>
        <taxon>Bacteria</taxon>
        <taxon>Bacillati</taxon>
        <taxon>Bacillota</taxon>
        <taxon>Clostridia</taxon>
        <taxon>Eubacteriales</taxon>
        <taxon>Eubacteriaceae</taxon>
        <taxon>Pseudoramibacter</taxon>
    </lineage>
</organism>
<dbReference type="Gene3D" id="3.30.420.40">
    <property type="match status" value="2"/>
</dbReference>
<sequence>MKPYAFGVDIGGTSIKIGLAKTSGWLFETRKIGTPIDLSAESFLLNISEVIKQRIHARGLHPDDFEGIGVGVPGPVDEKGVVHGCANLGWGEVDVKGIMERALGIPVQVGNDANVAALGEMWQGGGKGYANLVMVTLGTGVGGGVIINRHIVCGQYGSAGEIGHLHVSDDETEPCGCSNYGCLEQYASATGIVRTAARLLDAHPEANSILRQGTPLDAKLVCDSAREGDELALSVVEAAMDQLGKALAMISCVIDPEVYVIGGGVSLASDVLMPPLQRAYKRYAFPSSRDTAFKKATLGNQAGIIGAIKLTMPDAKENKEKIK</sequence>
<dbReference type="SUPFAM" id="SSF53067">
    <property type="entry name" value="Actin-like ATPase domain"/>
    <property type="match status" value="1"/>
</dbReference>
<dbReference type="EMBL" id="VOGB01000004">
    <property type="protein sequence ID" value="MQM72301.1"/>
    <property type="molecule type" value="Genomic_DNA"/>
</dbReference>
<evidence type="ECO:0000313" key="10">
    <source>
        <dbReference type="Proteomes" id="UP000473648"/>
    </source>
</evidence>
<dbReference type="Proteomes" id="UP000473648">
    <property type="component" value="Unassembled WGS sequence"/>
</dbReference>
<evidence type="ECO:0000256" key="8">
    <source>
        <dbReference type="ARBA" id="ARBA00032386"/>
    </source>
</evidence>
<dbReference type="GO" id="GO:0005524">
    <property type="term" value="F:ATP binding"/>
    <property type="evidence" value="ECO:0007669"/>
    <property type="project" value="UniProtKB-KW"/>
</dbReference>
<evidence type="ECO:0000256" key="2">
    <source>
        <dbReference type="ARBA" id="ARBA00012323"/>
    </source>
</evidence>
<evidence type="ECO:0000313" key="9">
    <source>
        <dbReference type="EMBL" id="MQM72301.1"/>
    </source>
</evidence>
<protein>
    <recommendedName>
        <fullName evidence="3">Glucokinase</fullName>
        <ecNumber evidence="2">2.7.1.2</ecNumber>
    </recommendedName>
    <alternativeName>
        <fullName evidence="8">Glucose kinase</fullName>
    </alternativeName>
</protein>
<dbReference type="GO" id="GO:0004340">
    <property type="term" value="F:glucokinase activity"/>
    <property type="evidence" value="ECO:0007669"/>
    <property type="project" value="UniProtKB-EC"/>
</dbReference>
<evidence type="ECO:0000256" key="7">
    <source>
        <dbReference type="ARBA" id="ARBA00022840"/>
    </source>
</evidence>
<dbReference type="GO" id="GO:0006096">
    <property type="term" value="P:glycolytic process"/>
    <property type="evidence" value="ECO:0007669"/>
    <property type="project" value="InterPro"/>
</dbReference>
<gene>
    <name evidence="9" type="ORF">FRC53_02485</name>
</gene>
<comment type="similarity">
    <text evidence="1">Belongs to the ROK (NagC/XylR) family.</text>
</comment>
<keyword evidence="6" id="KW-0418">Kinase</keyword>
<dbReference type="InterPro" id="IPR004654">
    <property type="entry name" value="ROK_glcA"/>
</dbReference>
<dbReference type="PANTHER" id="PTHR18964">
    <property type="entry name" value="ROK (REPRESSOR, ORF, KINASE) FAMILY"/>
    <property type="match status" value="1"/>
</dbReference>
<comment type="caution">
    <text evidence="9">The sequence shown here is derived from an EMBL/GenBank/DDBJ whole genome shotgun (WGS) entry which is preliminary data.</text>
</comment>
<dbReference type="PROSITE" id="PS01125">
    <property type="entry name" value="ROK"/>
    <property type="match status" value="1"/>
</dbReference>
<name>A0A6L5GPW2_9FIRM</name>
<dbReference type="AlphaFoldDB" id="A0A6L5GPW2"/>
<evidence type="ECO:0000256" key="6">
    <source>
        <dbReference type="ARBA" id="ARBA00022777"/>
    </source>
</evidence>